<accession>A0ABT4YX60</accession>
<dbReference type="EMBL" id="JAQLOI010000003">
    <property type="protein sequence ID" value="MDB1126055.1"/>
    <property type="molecule type" value="Genomic_DNA"/>
</dbReference>
<dbReference type="Proteomes" id="UP001210678">
    <property type="component" value="Unassembled WGS sequence"/>
</dbReference>
<evidence type="ECO:0000313" key="1">
    <source>
        <dbReference type="EMBL" id="MDB1126055.1"/>
    </source>
</evidence>
<name>A0ABT4YX60_9VIBR</name>
<protein>
    <submittedName>
        <fullName evidence="1">Uncharacterized protein</fullName>
    </submittedName>
</protein>
<organism evidence="1 2">
    <name type="scientific">Vibrio algarum</name>
    <dbReference type="NCBI Taxonomy" id="3020714"/>
    <lineage>
        <taxon>Bacteria</taxon>
        <taxon>Pseudomonadati</taxon>
        <taxon>Pseudomonadota</taxon>
        <taxon>Gammaproteobacteria</taxon>
        <taxon>Vibrionales</taxon>
        <taxon>Vibrionaceae</taxon>
        <taxon>Vibrio</taxon>
    </lineage>
</organism>
<dbReference type="RefSeq" id="WP_272140331.1">
    <property type="nucleotide sequence ID" value="NZ_JAQLOI010000003.1"/>
</dbReference>
<sequence length="142" mass="16602">MTLLHLQLFWVENQYKLLSLDNLPNLSERQKGELESWCKKRRKILNFEVNLQPWVKITSDGESTEVTLRPNGKAYEQDMFGSQQRKGSWKIMEGFLFVVFDSNTDVIEYRIIGNSDSNIHSAAEYINGKPNAYMKFIQTKPH</sequence>
<proteinExistence type="predicted"/>
<evidence type="ECO:0000313" key="2">
    <source>
        <dbReference type="Proteomes" id="UP001210678"/>
    </source>
</evidence>
<gene>
    <name evidence="1" type="ORF">PGX00_21260</name>
</gene>
<reference evidence="1 2" key="1">
    <citation type="submission" date="2023-01" db="EMBL/GenBank/DDBJ databases">
        <title>Vibrio sp. KJ40-1 sp.nov, isolated from marine algae.</title>
        <authorList>
            <person name="Butt M."/>
            <person name="Kim J.M.J."/>
            <person name="Jeon C.O.C."/>
        </authorList>
    </citation>
    <scope>NUCLEOTIDE SEQUENCE [LARGE SCALE GENOMIC DNA]</scope>
    <source>
        <strain evidence="1 2">KJ40-1</strain>
    </source>
</reference>
<comment type="caution">
    <text evidence="1">The sequence shown here is derived from an EMBL/GenBank/DDBJ whole genome shotgun (WGS) entry which is preliminary data.</text>
</comment>
<keyword evidence="2" id="KW-1185">Reference proteome</keyword>